<dbReference type="RefSeq" id="WP_191161536.1">
    <property type="nucleotide sequence ID" value="NZ_JACXAI010000039.1"/>
</dbReference>
<dbReference type="Proteomes" id="UP000626844">
    <property type="component" value="Unassembled WGS sequence"/>
</dbReference>
<dbReference type="SMART" id="SM00420">
    <property type="entry name" value="HTH_DEOR"/>
    <property type="match status" value="1"/>
</dbReference>
<dbReference type="Gene3D" id="3.40.50.1360">
    <property type="match status" value="1"/>
</dbReference>
<evidence type="ECO:0000259" key="4">
    <source>
        <dbReference type="PROSITE" id="PS51000"/>
    </source>
</evidence>
<dbReference type="SUPFAM" id="SSF46785">
    <property type="entry name" value="Winged helix' DNA-binding domain"/>
    <property type="match status" value="1"/>
</dbReference>
<dbReference type="InterPro" id="IPR018356">
    <property type="entry name" value="Tscrpt_reg_HTH_DeoR_CS"/>
</dbReference>
<dbReference type="GO" id="GO:0003677">
    <property type="term" value="F:DNA binding"/>
    <property type="evidence" value="ECO:0007669"/>
    <property type="project" value="UniProtKB-KW"/>
</dbReference>
<dbReference type="EMBL" id="JACXAI010000039">
    <property type="protein sequence ID" value="MBD1382899.1"/>
    <property type="molecule type" value="Genomic_DNA"/>
</dbReference>
<dbReference type="InterPro" id="IPR050313">
    <property type="entry name" value="Carb_Metab_HTH_regulators"/>
</dbReference>
<dbReference type="SUPFAM" id="SSF100950">
    <property type="entry name" value="NagB/RpiA/CoA transferase-like"/>
    <property type="match status" value="1"/>
</dbReference>
<dbReference type="Pfam" id="PF08220">
    <property type="entry name" value="HTH_DeoR"/>
    <property type="match status" value="1"/>
</dbReference>
<dbReference type="PANTHER" id="PTHR30363">
    <property type="entry name" value="HTH-TYPE TRANSCRIPTIONAL REGULATOR SRLR-RELATED"/>
    <property type="match status" value="1"/>
</dbReference>
<sequence length="256" mass="28860">MLVAERRRKIVEVVNEKRSVRVTELSKKFKVTEETIRRDLEKLEKENLLRRSHGGVVSIQEEQSEISYEEREITNSFEKKAIALEAIKLIKTGDQIVLDASTTAWYMAKELPNLPLTVITNSIKVAIELSKKEQIKVISTGGMLLPKSLSYVGPLAERSLKMYHVNKAFISCKGVHLEGGLSDSNEWQALLKRQMMEIADQTILMADSTKFGVRTFAYITDIQQVISVITDSKIAGSYCKAIEKKGVEIRTVAVNQ</sequence>
<dbReference type="InterPro" id="IPR036388">
    <property type="entry name" value="WH-like_DNA-bd_sf"/>
</dbReference>
<dbReference type="AlphaFoldDB" id="A0A926NJK7"/>
<comment type="caution">
    <text evidence="5">The sequence shown here is derived from an EMBL/GenBank/DDBJ whole genome shotgun (WGS) entry which is preliminary data.</text>
</comment>
<dbReference type="InterPro" id="IPR001034">
    <property type="entry name" value="DeoR_HTH"/>
</dbReference>
<dbReference type="PRINTS" id="PR00037">
    <property type="entry name" value="HTHLACR"/>
</dbReference>
<dbReference type="GO" id="GO:0003700">
    <property type="term" value="F:DNA-binding transcription factor activity"/>
    <property type="evidence" value="ECO:0007669"/>
    <property type="project" value="InterPro"/>
</dbReference>
<feature type="domain" description="HTH deoR-type" evidence="4">
    <location>
        <begin position="3"/>
        <end position="58"/>
    </location>
</feature>
<dbReference type="PANTHER" id="PTHR30363:SF44">
    <property type="entry name" value="AGA OPERON TRANSCRIPTIONAL REPRESSOR-RELATED"/>
    <property type="match status" value="1"/>
</dbReference>
<dbReference type="PROSITE" id="PS00894">
    <property type="entry name" value="HTH_DEOR_1"/>
    <property type="match status" value="1"/>
</dbReference>
<dbReference type="PROSITE" id="PS51000">
    <property type="entry name" value="HTH_DEOR_2"/>
    <property type="match status" value="1"/>
</dbReference>
<evidence type="ECO:0000256" key="1">
    <source>
        <dbReference type="ARBA" id="ARBA00023015"/>
    </source>
</evidence>
<keyword evidence="2" id="KW-0238">DNA-binding</keyword>
<evidence type="ECO:0000313" key="6">
    <source>
        <dbReference type="Proteomes" id="UP000626844"/>
    </source>
</evidence>
<keyword evidence="3" id="KW-0804">Transcription</keyword>
<keyword evidence="1" id="KW-0805">Transcription regulation</keyword>
<keyword evidence="6" id="KW-1185">Reference proteome</keyword>
<dbReference type="SMART" id="SM01134">
    <property type="entry name" value="DeoRC"/>
    <property type="match status" value="1"/>
</dbReference>
<name>A0A926NJK7_9BACI</name>
<dbReference type="InterPro" id="IPR036390">
    <property type="entry name" value="WH_DNA-bd_sf"/>
</dbReference>
<evidence type="ECO:0000313" key="5">
    <source>
        <dbReference type="EMBL" id="MBD1382899.1"/>
    </source>
</evidence>
<evidence type="ECO:0000256" key="3">
    <source>
        <dbReference type="ARBA" id="ARBA00023163"/>
    </source>
</evidence>
<dbReference type="InterPro" id="IPR014036">
    <property type="entry name" value="DeoR-like_C"/>
</dbReference>
<dbReference type="InterPro" id="IPR037171">
    <property type="entry name" value="NagB/RpiA_transferase-like"/>
</dbReference>
<gene>
    <name evidence="5" type="ORF">IC621_22105</name>
</gene>
<dbReference type="Gene3D" id="1.10.10.10">
    <property type="entry name" value="Winged helix-like DNA-binding domain superfamily/Winged helix DNA-binding domain"/>
    <property type="match status" value="1"/>
</dbReference>
<evidence type="ECO:0000256" key="2">
    <source>
        <dbReference type="ARBA" id="ARBA00023125"/>
    </source>
</evidence>
<dbReference type="Pfam" id="PF00455">
    <property type="entry name" value="DeoRC"/>
    <property type="match status" value="1"/>
</dbReference>
<proteinExistence type="predicted"/>
<protein>
    <submittedName>
        <fullName evidence="5">DeoR/GlpR transcriptional regulator</fullName>
    </submittedName>
</protein>
<reference evidence="5" key="1">
    <citation type="submission" date="2020-09" db="EMBL/GenBank/DDBJ databases">
        <title>A novel bacterium of genus Bacillus, isolated from South China Sea.</title>
        <authorList>
            <person name="Huang H."/>
            <person name="Mo K."/>
            <person name="Hu Y."/>
        </authorList>
    </citation>
    <scope>NUCLEOTIDE SEQUENCE</scope>
    <source>
        <strain evidence="5">IB182487</strain>
    </source>
</reference>
<organism evidence="5 6">
    <name type="scientific">Metabacillus arenae</name>
    <dbReference type="NCBI Taxonomy" id="2771434"/>
    <lineage>
        <taxon>Bacteria</taxon>
        <taxon>Bacillati</taxon>
        <taxon>Bacillota</taxon>
        <taxon>Bacilli</taxon>
        <taxon>Bacillales</taxon>
        <taxon>Bacillaceae</taxon>
        <taxon>Metabacillus</taxon>
    </lineage>
</organism>
<accession>A0A926NJK7</accession>